<name>A0AAF1ALG5_DAUCS</name>
<dbReference type="SMART" id="SM00248">
    <property type="entry name" value="ANK"/>
    <property type="match status" value="4"/>
</dbReference>
<keyword evidence="1" id="KW-1133">Transmembrane helix</keyword>
<protein>
    <recommendedName>
        <fullName evidence="2">PGG domain-containing protein</fullName>
    </recommendedName>
</protein>
<gene>
    <name evidence="3" type="ORF">DCAR_0206783</name>
</gene>
<dbReference type="InterPro" id="IPR002110">
    <property type="entry name" value="Ankyrin_rpt"/>
</dbReference>
<reference evidence="3" key="1">
    <citation type="journal article" date="2016" name="Nat. Genet.">
        <title>A high-quality carrot genome assembly provides new insights into carotenoid accumulation and asterid genome evolution.</title>
        <authorList>
            <person name="Iorizzo M."/>
            <person name="Ellison S."/>
            <person name="Senalik D."/>
            <person name="Zeng P."/>
            <person name="Satapoomin P."/>
            <person name="Huang J."/>
            <person name="Bowman M."/>
            <person name="Iovene M."/>
            <person name="Sanseverino W."/>
            <person name="Cavagnaro P."/>
            <person name="Yildiz M."/>
            <person name="Macko-Podgorni A."/>
            <person name="Moranska E."/>
            <person name="Grzebelus E."/>
            <person name="Grzebelus D."/>
            <person name="Ashrafi H."/>
            <person name="Zheng Z."/>
            <person name="Cheng S."/>
            <person name="Spooner D."/>
            <person name="Van Deynze A."/>
            <person name="Simon P."/>
        </authorList>
    </citation>
    <scope>NUCLEOTIDE SEQUENCE</scope>
    <source>
        <tissue evidence="3">Leaf</tissue>
    </source>
</reference>
<feature type="domain" description="PGG" evidence="2">
    <location>
        <begin position="441"/>
        <end position="544"/>
    </location>
</feature>
<dbReference type="Pfam" id="PF13637">
    <property type="entry name" value="Ank_4"/>
    <property type="match status" value="1"/>
</dbReference>
<accession>A0AAF1ALG5</accession>
<reference evidence="3" key="2">
    <citation type="submission" date="2022-03" db="EMBL/GenBank/DDBJ databases">
        <title>Draft title - Genomic analysis of global carrot germplasm unveils the trajectory of domestication and the origin of high carotenoid orange carrot.</title>
        <authorList>
            <person name="Iorizzo M."/>
            <person name="Ellison S."/>
            <person name="Senalik D."/>
            <person name="Macko-Podgorni A."/>
            <person name="Grzebelus D."/>
            <person name="Bostan H."/>
            <person name="Rolling W."/>
            <person name="Curaba J."/>
            <person name="Simon P."/>
        </authorList>
    </citation>
    <scope>NUCLEOTIDE SEQUENCE</scope>
    <source>
        <tissue evidence="3">Leaf</tissue>
    </source>
</reference>
<evidence type="ECO:0000313" key="4">
    <source>
        <dbReference type="Proteomes" id="UP000077755"/>
    </source>
</evidence>
<evidence type="ECO:0000256" key="1">
    <source>
        <dbReference type="SAM" id="Phobius"/>
    </source>
</evidence>
<dbReference type="Gene3D" id="1.25.40.20">
    <property type="entry name" value="Ankyrin repeat-containing domain"/>
    <property type="match status" value="2"/>
</dbReference>
<dbReference type="PANTHER" id="PTHR24177">
    <property type="entry name" value="CASKIN"/>
    <property type="match status" value="1"/>
</dbReference>
<keyword evidence="4" id="KW-1185">Reference proteome</keyword>
<feature type="transmembrane region" description="Helical" evidence="1">
    <location>
        <begin position="559"/>
        <end position="578"/>
    </location>
</feature>
<feature type="transmembrane region" description="Helical" evidence="1">
    <location>
        <begin position="449"/>
        <end position="471"/>
    </location>
</feature>
<organism evidence="3 4">
    <name type="scientific">Daucus carota subsp. sativus</name>
    <name type="common">Carrot</name>
    <dbReference type="NCBI Taxonomy" id="79200"/>
    <lineage>
        <taxon>Eukaryota</taxon>
        <taxon>Viridiplantae</taxon>
        <taxon>Streptophyta</taxon>
        <taxon>Embryophyta</taxon>
        <taxon>Tracheophyta</taxon>
        <taxon>Spermatophyta</taxon>
        <taxon>Magnoliopsida</taxon>
        <taxon>eudicotyledons</taxon>
        <taxon>Gunneridae</taxon>
        <taxon>Pentapetalae</taxon>
        <taxon>asterids</taxon>
        <taxon>campanulids</taxon>
        <taxon>Apiales</taxon>
        <taxon>Apiaceae</taxon>
        <taxon>Apioideae</taxon>
        <taxon>Scandiceae</taxon>
        <taxon>Daucinae</taxon>
        <taxon>Daucus</taxon>
        <taxon>Daucus sect. Daucus</taxon>
    </lineage>
</organism>
<dbReference type="InterPro" id="IPR026961">
    <property type="entry name" value="PGG_dom"/>
</dbReference>
<sequence length="605" mass="68456">MPYSTTAGGYNSRRAIAYLYVASNSVASIEYLRKYWIEEPAAEVDGRGNTLIHLLVINKNLEALKALTGFVSLRQLKKQNARGETALHEAARLGLYYGALVTRDVNMEAVEEELEDLVAMQNKMGEIPLYVAAASGQTEVFQLLEDYNSDCHTQREDGCTVLHAAILRENYNMAISISRRYPQLAHKPDIRGNTPLNLLATSPSHFKSGSFFARGNLGRRPFIPLLSLAIVIYRCFSCLKHVDETKQQNLLAEELARILIEQEADWSFYSYNECTSQVLSAPENTLKVPVKNRNGVCDPLIQAIERSIPELVMKIVEHCPDSVNCVDEKGRNILHLAAEYKNLDIYNQLKKHVGEDNKERMMTEVDYEGNTIVHQASIINPISPYISLGIFYATCWDVFWFVRVSADCLPYMRFIPNKEGKTATELFITRSKRQREDAWKAMKDINGTLMVVAALIGTISFAAIFTVPGGYDQKHGYPLLLKPYKRDVDLFLGYDAFTLFASTFALGNLLSIQLSRFKVEEFCIALPLKYFTAISAMYYAACFTVVTTLQAFILEECLPRLYVIFVFFIIIVLSWGYIDSAYNVVSYIWVAKTSRTVTALAYQTF</sequence>
<proteinExistence type="predicted"/>
<feature type="transmembrane region" description="Helical" evidence="1">
    <location>
        <begin position="530"/>
        <end position="553"/>
    </location>
</feature>
<evidence type="ECO:0000259" key="2">
    <source>
        <dbReference type="Pfam" id="PF13962"/>
    </source>
</evidence>
<dbReference type="GO" id="GO:0016020">
    <property type="term" value="C:membrane"/>
    <property type="evidence" value="ECO:0007669"/>
    <property type="project" value="TreeGrafter"/>
</dbReference>
<keyword evidence="1" id="KW-0812">Transmembrane</keyword>
<dbReference type="InterPro" id="IPR036770">
    <property type="entry name" value="Ankyrin_rpt-contain_sf"/>
</dbReference>
<evidence type="ECO:0000313" key="3">
    <source>
        <dbReference type="EMBL" id="WOG87554.1"/>
    </source>
</evidence>
<dbReference type="Pfam" id="PF13962">
    <property type="entry name" value="PGG"/>
    <property type="match status" value="1"/>
</dbReference>
<dbReference type="AlphaFoldDB" id="A0AAF1ALG5"/>
<feature type="transmembrane region" description="Helical" evidence="1">
    <location>
        <begin position="382"/>
        <end position="402"/>
    </location>
</feature>
<dbReference type="PANTHER" id="PTHR24177:SF343">
    <property type="entry name" value="PROTEIN ACCELERATED CELL DEATH 6-LIKE"/>
    <property type="match status" value="1"/>
</dbReference>
<keyword evidence="1" id="KW-0472">Membrane</keyword>
<feature type="transmembrane region" description="Helical" evidence="1">
    <location>
        <begin position="491"/>
        <end position="510"/>
    </location>
</feature>
<dbReference type="EMBL" id="CP093344">
    <property type="protein sequence ID" value="WOG87554.1"/>
    <property type="molecule type" value="Genomic_DNA"/>
</dbReference>
<dbReference type="SUPFAM" id="SSF48403">
    <property type="entry name" value="Ankyrin repeat"/>
    <property type="match status" value="1"/>
</dbReference>
<dbReference type="Proteomes" id="UP000077755">
    <property type="component" value="Chromosome 2"/>
</dbReference>